<name>A0AAE0GTY6_9CHLO</name>
<feature type="compositionally biased region" description="Polar residues" evidence="1">
    <location>
        <begin position="685"/>
        <end position="699"/>
    </location>
</feature>
<protein>
    <recommendedName>
        <fullName evidence="4">Vacuolar protein sorting-associated protein 13 VPS13 adaptor binding domain-containing protein</fullName>
    </recommendedName>
</protein>
<reference evidence="2 3" key="1">
    <citation type="journal article" date="2015" name="Genome Biol. Evol.">
        <title>Comparative Genomics of a Bacterivorous Green Alga Reveals Evolutionary Causalities and Consequences of Phago-Mixotrophic Mode of Nutrition.</title>
        <authorList>
            <person name="Burns J.A."/>
            <person name="Paasch A."/>
            <person name="Narechania A."/>
            <person name="Kim E."/>
        </authorList>
    </citation>
    <scope>NUCLEOTIDE SEQUENCE [LARGE SCALE GENOMIC DNA]</scope>
    <source>
        <strain evidence="2 3">PLY_AMNH</strain>
    </source>
</reference>
<dbReference type="AlphaFoldDB" id="A0AAE0GTY6"/>
<organism evidence="2 3">
    <name type="scientific">Cymbomonas tetramitiformis</name>
    <dbReference type="NCBI Taxonomy" id="36881"/>
    <lineage>
        <taxon>Eukaryota</taxon>
        <taxon>Viridiplantae</taxon>
        <taxon>Chlorophyta</taxon>
        <taxon>Pyramimonadophyceae</taxon>
        <taxon>Pyramimonadales</taxon>
        <taxon>Pyramimonadaceae</taxon>
        <taxon>Cymbomonas</taxon>
    </lineage>
</organism>
<keyword evidence="3" id="KW-1185">Reference proteome</keyword>
<dbReference type="EMBL" id="LGRX02002833">
    <property type="protein sequence ID" value="KAK3283371.1"/>
    <property type="molecule type" value="Genomic_DNA"/>
</dbReference>
<gene>
    <name evidence="2" type="ORF">CYMTET_8930</name>
</gene>
<feature type="region of interest" description="Disordered" evidence="1">
    <location>
        <begin position="672"/>
        <end position="719"/>
    </location>
</feature>
<proteinExistence type="predicted"/>
<evidence type="ECO:0000313" key="3">
    <source>
        <dbReference type="Proteomes" id="UP001190700"/>
    </source>
</evidence>
<evidence type="ECO:0000313" key="2">
    <source>
        <dbReference type="EMBL" id="KAK3283371.1"/>
    </source>
</evidence>
<dbReference type="Pfam" id="PF06101">
    <property type="entry name" value="Vps62"/>
    <property type="match status" value="2"/>
</dbReference>
<feature type="non-terminal residue" evidence="2">
    <location>
        <position position="1"/>
    </location>
</feature>
<evidence type="ECO:0008006" key="4">
    <source>
        <dbReference type="Google" id="ProtNLM"/>
    </source>
</evidence>
<sequence>QADVDWEVQSKWRRFRVTIDLGEGQLQMEEEFLTQTGVRNEGLALLRFEEGRLQLSRLFSPHLLINFTMESGKLFDCRPSSPFPQNAAVLRGRPSTKELEHCPTPLFLCLEYKRSLSEVNWDIVLQCPALEVDVRFVVAVCRFFVPTFANGAAEAAAHLLPSDVVFGEDGVHRATSDLTLSYTRRLLADTRLHSEYVYDGQGHVLQLPTLDLCPVILIGPNTHLRFRNVRLRCARSLHRYVELGAGASFSIDAEDGVSVKEGKLDSLRWSRAMENMTLHKNLEYCFPQHATLVQLPLPPPDRALILRLRIVGLDLGFPDTSSIPTWKKQLRAQLDLLLSYERSKEGVGVSLHASSFSLSALFDIAYKPKRQSVVAAGSAVVAGLSASSGAPAPATPSARLDRADSLEVPVSPGDVTHRSNSRNHFICPVLEPCDMHLNYNHTATVGCTGLMSASGLAVALSADLVELLANVVSQMSSALGSSAPTRSALRFERIWSSVERDGKGVWEKEGITFWRPCPPAGYVSLGDCVTRGLTPPSASTMVVRSLQALVMPPAEYTRVWAMPGVQVWLPVPPEGYVALGCLATRAGSKPPPQGIWCMRRELVRNASAVECMWYQEGSPEEEGAAGTSSVWQLDNLVNTFMAQPAAVPDVAHLLDLRQPLGMSTEVPVADRGLQHGGAPGKRVGTSPQAAKHQLQQLGVGTSPPGDVATPPSKTLSRTGEVRERAFSSHTSAPGVVEKLHAVRMLLTEDGAECVWSDRNTRQLAAGLLYTSGMSLWRPPVPYGYALLGDAAMRGYDPPSYVLAVRDVQDGALSLPRDFELIWHNGIGGQPGHCAFWRPMPTPGYVALGCVASRGVHKPPLDIVRCVRQDMV</sequence>
<accession>A0AAE0GTY6</accession>
<comment type="caution">
    <text evidence="2">The sequence shown here is derived from an EMBL/GenBank/DDBJ whole genome shotgun (WGS) entry which is preliminary data.</text>
</comment>
<dbReference type="Proteomes" id="UP001190700">
    <property type="component" value="Unassembled WGS sequence"/>
</dbReference>
<dbReference type="PANTHER" id="PTHR48219">
    <property type="entry name" value="VACUOLAR PROTEIN SORTING-ASSOCIATED PROTEIN 62-RELATED"/>
    <property type="match status" value="1"/>
</dbReference>
<dbReference type="PANTHER" id="PTHR48219:SF2">
    <property type="entry name" value="VACUOLAR PROTEIN SORTING-ASSOCIATED PROTEIN 62"/>
    <property type="match status" value="1"/>
</dbReference>
<dbReference type="InterPro" id="IPR009291">
    <property type="entry name" value="Vps62"/>
</dbReference>
<evidence type="ECO:0000256" key="1">
    <source>
        <dbReference type="SAM" id="MobiDB-lite"/>
    </source>
</evidence>